<evidence type="ECO:0000259" key="5">
    <source>
        <dbReference type="PROSITE" id="PS51085"/>
    </source>
</evidence>
<dbReference type="Gene3D" id="1.10.150.120">
    <property type="entry name" value="[2Fe-2S]-binding domain"/>
    <property type="match status" value="1"/>
</dbReference>
<dbReference type="CDD" id="cd00207">
    <property type="entry name" value="fer2"/>
    <property type="match status" value="1"/>
</dbReference>
<dbReference type="Gene3D" id="3.10.20.30">
    <property type="match status" value="1"/>
</dbReference>
<evidence type="ECO:0000256" key="2">
    <source>
        <dbReference type="ARBA" id="ARBA00022723"/>
    </source>
</evidence>
<dbReference type="InterPro" id="IPR036884">
    <property type="entry name" value="2Fe-2S-bd_dom_sf"/>
</dbReference>
<accession>A0A3G1L0Y1</accession>
<sequence length="855" mass="91535">MDEDNLLDFLRDQARLTSVKNGCGDGACGACTILVDGKNVRACRLTAAKVDGKTILTVEGLSQREKEIYAWAFAEAGAVQCGFCTPGMVMSAKALLNVNLYPSPEEIKKALKNNICRCTGYIKIEEAVLLAAGALRDGTKHEEKNTSARVGNRCHRVDAGAKTLGTADYVDDMYVEGMLYGAVLRTKYPRALIKSIDISKAKRHPDVEVVLTAENIPGNRIDGYLVKDWPVLVAPGEETRYVGDALAILAARSKKAAQEALELIRVDYEELPPITTPADALKENAPKLHPGGNILKKTYVKRGDPEEAIAKSKHVVRKVYKTPFVEHAFLEPESALAVPDPDGGLTVYVGTQSVYHDMHSMENILGKPHGKVKVICKYVGGAFGGKEDLSVQHHAALLACAAQKPVKLTLSRRESLFVHPKRHAMEIEVTTACDEEGNLTAMVAKILADTGAYASLGGPVLERACTHACGPYRIPHIELTGLGVYTNNPPAGAFRGFGVAQSAFAGESNLDILAERVGLSPWEIRYKNALNPGDSLPVGQIADDSTAIKETLLAVRDAYESSPYTGIACAIKNAGLGVGVPDTGRAKLIIVNGKVQLQSAATCIGQGIATILTQIVCETTGLDKETVEVAPPNTVLAPDSGATTGSRQTLFTGEAVRQASLYLAESLKRVPLAQLEGQEFYGEFVGVTDPLGSEKEHPVNHVAYSYATQVVVLDQKGKVEKVIAAHDIGKAINPVNVEGQIEGGVAMGLGYALREDFPLKDAVPTAKFGTLGLFRSLDMPEVECILVEKNKSPLAYGAKGIGEICTIPTAPAVASAYYKLDGTRRCTLPLKDTFYRPKKSLHRKPVKPACSDGVS</sequence>
<dbReference type="InterPro" id="IPR008274">
    <property type="entry name" value="AldOxase/xan_DH_MoCoBD1"/>
</dbReference>
<keyword evidence="3" id="KW-0560">Oxidoreductase</keyword>
<evidence type="ECO:0000256" key="1">
    <source>
        <dbReference type="ARBA" id="ARBA00006849"/>
    </source>
</evidence>
<dbReference type="Proteomes" id="UP000323521">
    <property type="component" value="Chromosome"/>
</dbReference>
<dbReference type="InterPro" id="IPR016208">
    <property type="entry name" value="Ald_Oxase/xanthine_DH-like"/>
</dbReference>
<evidence type="ECO:0000313" key="7">
    <source>
        <dbReference type="Proteomes" id="UP000323521"/>
    </source>
</evidence>
<dbReference type="EMBL" id="CP017634">
    <property type="protein sequence ID" value="ATW28433.1"/>
    <property type="molecule type" value="Genomic_DNA"/>
</dbReference>
<organism evidence="6 7">
    <name type="scientific">Formimonas warabiya</name>
    <dbReference type="NCBI Taxonomy" id="1761012"/>
    <lineage>
        <taxon>Bacteria</taxon>
        <taxon>Bacillati</taxon>
        <taxon>Bacillota</taxon>
        <taxon>Clostridia</taxon>
        <taxon>Eubacteriales</taxon>
        <taxon>Peptococcaceae</taxon>
        <taxon>Candidatus Formimonas</taxon>
    </lineage>
</organism>
<proteinExistence type="inferred from homology"/>
<dbReference type="Pfam" id="PF00111">
    <property type="entry name" value="Fer2"/>
    <property type="match status" value="1"/>
</dbReference>
<dbReference type="Gene3D" id="3.90.1170.50">
    <property type="entry name" value="Aldehyde oxidase/xanthine dehydrogenase, a/b hammerhead"/>
    <property type="match status" value="1"/>
</dbReference>
<dbReference type="SUPFAM" id="SSF47741">
    <property type="entry name" value="CO dehydrogenase ISP C-domain like"/>
    <property type="match status" value="1"/>
</dbReference>
<dbReference type="PROSITE" id="PS00197">
    <property type="entry name" value="2FE2S_FER_1"/>
    <property type="match status" value="1"/>
</dbReference>
<protein>
    <submittedName>
        <fullName evidence="6">Selenium-dependent xanthine dehydrogenase</fullName>
    </submittedName>
</protein>
<dbReference type="SMART" id="SM01008">
    <property type="entry name" value="Ald_Xan_dh_C"/>
    <property type="match status" value="1"/>
</dbReference>
<dbReference type="InterPro" id="IPR002888">
    <property type="entry name" value="2Fe-2S-bd"/>
</dbReference>
<dbReference type="InterPro" id="IPR046867">
    <property type="entry name" value="AldOxase/xan_DH_MoCoBD2"/>
</dbReference>
<dbReference type="InterPro" id="IPR012675">
    <property type="entry name" value="Beta-grasp_dom_sf"/>
</dbReference>
<dbReference type="InterPro" id="IPR000674">
    <property type="entry name" value="Ald_Oxase/Xan_DH_a/b"/>
</dbReference>
<dbReference type="Pfam" id="PF02738">
    <property type="entry name" value="MoCoBD_1"/>
    <property type="match status" value="1"/>
</dbReference>
<dbReference type="GO" id="GO:0005506">
    <property type="term" value="F:iron ion binding"/>
    <property type="evidence" value="ECO:0007669"/>
    <property type="project" value="InterPro"/>
</dbReference>
<dbReference type="GO" id="GO:0051537">
    <property type="term" value="F:2 iron, 2 sulfur cluster binding"/>
    <property type="evidence" value="ECO:0007669"/>
    <property type="project" value="InterPro"/>
</dbReference>
<keyword evidence="4" id="KW-0408">Iron</keyword>
<keyword evidence="7" id="KW-1185">Reference proteome</keyword>
<evidence type="ECO:0000256" key="3">
    <source>
        <dbReference type="ARBA" id="ARBA00023002"/>
    </source>
</evidence>
<dbReference type="PANTHER" id="PTHR11908">
    <property type="entry name" value="XANTHINE DEHYDROGENASE"/>
    <property type="match status" value="1"/>
</dbReference>
<evidence type="ECO:0000313" key="6">
    <source>
        <dbReference type="EMBL" id="ATW28433.1"/>
    </source>
</evidence>
<dbReference type="Gene3D" id="3.30.365.10">
    <property type="entry name" value="Aldehyde oxidase/xanthine dehydrogenase, molybdopterin binding domain"/>
    <property type="match status" value="5"/>
</dbReference>
<dbReference type="InterPro" id="IPR006058">
    <property type="entry name" value="2Fe2S_fd_BS"/>
</dbReference>
<dbReference type="SUPFAM" id="SSF54665">
    <property type="entry name" value="CO dehydrogenase molybdoprotein N-domain-like"/>
    <property type="match status" value="1"/>
</dbReference>
<feature type="domain" description="2Fe-2S ferredoxin-type" evidence="5">
    <location>
        <begin position="1"/>
        <end position="61"/>
    </location>
</feature>
<comment type="similarity">
    <text evidence="1">Belongs to the xanthine dehydrogenase family.</text>
</comment>
<name>A0A3G1L0Y1_FORW1</name>
<dbReference type="Pfam" id="PF01799">
    <property type="entry name" value="Fer2_2"/>
    <property type="match status" value="1"/>
</dbReference>
<dbReference type="InterPro" id="IPR017697">
    <property type="entry name" value="Xdh"/>
</dbReference>
<reference evidence="6 7" key="1">
    <citation type="submission" date="2016-10" db="EMBL/GenBank/DDBJ databases">
        <title>Complete Genome Sequence of Peptococcaceae strain DCMF.</title>
        <authorList>
            <person name="Edwards R.J."/>
            <person name="Holland S.I."/>
            <person name="Deshpande N.P."/>
            <person name="Wong Y.K."/>
            <person name="Ertan H."/>
            <person name="Manefield M."/>
            <person name="Russell T.L."/>
            <person name="Lee M.J."/>
        </authorList>
    </citation>
    <scope>NUCLEOTIDE SEQUENCE [LARGE SCALE GENOMIC DNA]</scope>
    <source>
        <strain evidence="6 7">DCMF</strain>
    </source>
</reference>
<dbReference type="PANTHER" id="PTHR11908:SF157">
    <property type="entry name" value="XANTHINE DEHYDROGENASE SUBUNIT D-RELATED"/>
    <property type="match status" value="1"/>
</dbReference>
<keyword evidence="2" id="KW-0479">Metal-binding</keyword>
<dbReference type="InterPro" id="IPR037165">
    <property type="entry name" value="AldOxase/xan_DH_Mopterin-bd_sf"/>
</dbReference>
<dbReference type="SUPFAM" id="SSF56003">
    <property type="entry name" value="Molybdenum cofactor-binding domain"/>
    <property type="match status" value="1"/>
</dbReference>
<dbReference type="Pfam" id="PF01315">
    <property type="entry name" value="Ald_Xan_dh_C"/>
    <property type="match status" value="1"/>
</dbReference>
<dbReference type="PROSITE" id="PS51085">
    <property type="entry name" value="2FE2S_FER_2"/>
    <property type="match status" value="1"/>
</dbReference>
<evidence type="ECO:0000256" key="4">
    <source>
        <dbReference type="ARBA" id="ARBA00023004"/>
    </source>
</evidence>
<dbReference type="NCBIfam" id="TIGR03311">
    <property type="entry name" value="Se_dep_XDH"/>
    <property type="match status" value="1"/>
</dbReference>
<dbReference type="InterPro" id="IPR036010">
    <property type="entry name" value="2Fe-2S_ferredoxin-like_sf"/>
</dbReference>
<dbReference type="KEGG" id="fwa:DCMF_07405"/>
<gene>
    <name evidence="6" type="ORF">DCMF_07405</name>
</gene>
<dbReference type="AlphaFoldDB" id="A0A3G1L0Y1"/>
<dbReference type="GO" id="GO:0016491">
    <property type="term" value="F:oxidoreductase activity"/>
    <property type="evidence" value="ECO:0007669"/>
    <property type="project" value="UniProtKB-KW"/>
</dbReference>
<dbReference type="SUPFAM" id="SSF54292">
    <property type="entry name" value="2Fe-2S ferredoxin-like"/>
    <property type="match status" value="1"/>
</dbReference>
<dbReference type="Pfam" id="PF20256">
    <property type="entry name" value="MoCoBD_2"/>
    <property type="match status" value="1"/>
</dbReference>
<dbReference type="InterPro" id="IPR001041">
    <property type="entry name" value="2Fe-2S_ferredoxin-type"/>
</dbReference>
<dbReference type="InterPro" id="IPR036856">
    <property type="entry name" value="Ald_Oxase/Xan_DH_a/b_sf"/>
</dbReference>